<feature type="chain" id="PRO_5037710247" evidence="2">
    <location>
        <begin position="24"/>
        <end position="169"/>
    </location>
</feature>
<reference evidence="3" key="1">
    <citation type="journal article" date="2014" name="Int. J. Syst. Evol. Microbiol.">
        <title>Complete genome sequence of Corynebacterium casei LMG S-19264T (=DSM 44701T), isolated from a smear-ripened cheese.</title>
        <authorList>
            <consortium name="US DOE Joint Genome Institute (JGI-PGF)"/>
            <person name="Walter F."/>
            <person name="Albersmeier A."/>
            <person name="Kalinowski J."/>
            <person name="Ruckert C."/>
        </authorList>
    </citation>
    <scope>NUCLEOTIDE SEQUENCE</scope>
    <source>
        <strain evidence="3">KCTC 32296</strain>
    </source>
</reference>
<gene>
    <name evidence="3" type="ORF">GCM10011273_25740</name>
</gene>
<proteinExistence type="predicted"/>
<organism evidence="3 4">
    <name type="scientific">Asticcacaulis endophyticus</name>
    <dbReference type="NCBI Taxonomy" id="1395890"/>
    <lineage>
        <taxon>Bacteria</taxon>
        <taxon>Pseudomonadati</taxon>
        <taxon>Pseudomonadota</taxon>
        <taxon>Alphaproteobacteria</taxon>
        <taxon>Caulobacterales</taxon>
        <taxon>Caulobacteraceae</taxon>
        <taxon>Asticcacaulis</taxon>
    </lineage>
</organism>
<accession>A0A918Q8Q6</accession>
<feature type="region of interest" description="Disordered" evidence="1">
    <location>
        <begin position="76"/>
        <end position="95"/>
    </location>
</feature>
<dbReference type="RefSeq" id="WP_189487213.1">
    <property type="nucleotide sequence ID" value="NZ_BMZB01000003.1"/>
</dbReference>
<feature type="signal peptide" evidence="2">
    <location>
        <begin position="1"/>
        <end position="23"/>
    </location>
</feature>
<dbReference type="AlphaFoldDB" id="A0A918Q8Q6"/>
<dbReference type="Proteomes" id="UP000662572">
    <property type="component" value="Unassembled WGS sequence"/>
</dbReference>
<keyword evidence="2" id="KW-0732">Signal</keyword>
<reference evidence="3" key="2">
    <citation type="submission" date="2020-09" db="EMBL/GenBank/DDBJ databases">
        <authorList>
            <person name="Sun Q."/>
            <person name="Kim S."/>
        </authorList>
    </citation>
    <scope>NUCLEOTIDE SEQUENCE</scope>
    <source>
        <strain evidence="3">KCTC 32296</strain>
    </source>
</reference>
<keyword evidence="4" id="KW-1185">Reference proteome</keyword>
<evidence type="ECO:0000256" key="2">
    <source>
        <dbReference type="SAM" id="SignalP"/>
    </source>
</evidence>
<sequence length="169" mass="18190">MNRRYISIIALSALGLLPHSAFSQTQAPIRGDVICRADTPSVAAAPLVTTSDAPESAPSIPTATVVRDIERDEKGFPKWSNFPAAPDNIPTSSDIKQRVSDIKAREDTLEQAVTGLKWDAIDPASYSSSVRARLNADLSQPVTKNNCGDIHQFALSTRARVALPPSPDR</sequence>
<evidence type="ECO:0000313" key="4">
    <source>
        <dbReference type="Proteomes" id="UP000662572"/>
    </source>
</evidence>
<evidence type="ECO:0000313" key="3">
    <source>
        <dbReference type="EMBL" id="GGZ38080.1"/>
    </source>
</evidence>
<evidence type="ECO:0000256" key="1">
    <source>
        <dbReference type="SAM" id="MobiDB-lite"/>
    </source>
</evidence>
<protein>
    <submittedName>
        <fullName evidence="3">Uncharacterized protein</fullName>
    </submittedName>
</protein>
<comment type="caution">
    <text evidence="3">The sequence shown here is derived from an EMBL/GenBank/DDBJ whole genome shotgun (WGS) entry which is preliminary data.</text>
</comment>
<dbReference type="EMBL" id="BMZB01000003">
    <property type="protein sequence ID" value="GGZ38080.1"/>
    <property type="molecule type" value="Genomic_DNA"/>
</dbReference>
<name>A0A918Q8Q6_9CAUL</name>